<evidence type="ECO:0000313" key="3">
    <source>
        <dbReference type="Proteomes" id="UP000178659"/>
    </source>
</evidence>
<evidence type="ECO:0000313" key="2">
    <source>
        <dbReference type="EMBL" id="OGY14231.1"/>
    </source>
</evidence>
<dbReference type="Proteomes" id="UP000178659">
    <property type="component" value="Unassembled WGS sequence"/>
</dbReference>
<protein>
    <submittedName>
        <fullName evidence="2">Uncharacterized protein</fullName>
    </submittedName>
</protein>
<evidence type="ECO:0000256" key="1">
    <source>
        <dbReference type="SAM" id="Phobius"/>
    </source>
</evidence>
<name>A0A1G1VFS3_9BACT</name>
<comment type="caution">
    <text evidence="2">The sequence shown here is derived from an EMBL/GenBank/DDBJ whole genome shotgun (WGS) entry which is preliminary data.</text>
</comment>
<feature type="transmembrane region" description="Helical" evidence="1">
    <location>
        <begin position="51"/>
        <end position="70"/>
    </location>
</feature>
<reference evidence="2 3" key="1">
    <citation type="journal article" date="2016" name="Nat. Commun.">
        <title>Thousands of microbial genomes shed light on interconnected biogeochemical processes in an aquifer system.</title>
        <authorList>
            <person name="Anantharaman K."/>
            <person name="Brown C.T."/>
            <person name="Hug L.A."/>
            <person name="Sharon I."/>
            <person name="Castelle C.J."/>
            <person name="Probst A.J."/>
            <person name="Thomas B.C."/>
            <person name="Singh A."/>
            <person name="Wilkins M.J."/>
            <person name="Karaoz U."/>
            <person name="Brodie E.L."/>
            <person name="Williams K.H."/>
            <person name="Hubbard S.S."/>
            <person name="Banfield J.F."/>
        </authorList>
    </citation>
    <scope>NUCLEOTIDE SEQUENCE [LARGE SCALE GENOMIC DNA]</scope>
</reference>
<keyword evidence="1" id="KW-0812">Transmembrane</keyword>
<keyword evidence="1" id="KW-0472">Membrane</keyword>
<gene>
    <name evidence="2" type="ORF">A3A77_02020</name>
</gene>
<dbReference type="EMBL" id="MHCC01000001">
    <property type="protein sequence ID" value="OGY14231.1"/>
    <property type="molecule type" value="Genomic_DNA"/>
</dbReference>
<dbReference type="AlphaFoldDB" id="A0A1G1VFS3"/>
<keyword evidence="1" id="KW-1133">Transmembrane helix</keyword>
<organism evidence="2 3">
    <name type="scientific">Candidatus Blackburnbacteria bacterium RIFCSPLOWO2_01_FULL_40_20</name>
    <dbReference type="NCBI Taxonomy" id="1797519"/>
    <lineage>
        <taxon>Bacteria</taxon>
        <taxon>Candidatus Blackburniibacteriota</taxon>
    </lineage>
</organism>
<proteinExistence type="predicted"/>
<sequence length="78" mass="8253">MSSLTEALVGVAQLGVFLLVALRIADGDRSFQMQEAGVAKDLVVAEINKRTLLAFGPLTVSFFACMILVLDAARKLAG</sequence>
<accession>A0A1G1VFS3</accession>